<feature type="region of interest" description="Disordered" evidence="3">
    <location>
        <begin position="16"/>
        <end position="46"/>
    </location>
</feature>
<dbReference type="SUPFAM" id="SSF48403">
    <property type="entry name" value="Ankyrin repeat"/>
    <property type="match status" value="1"/>
</dbReference>
<dbReference type="PANTHER" id="PTHR24173:SF74">
    <property type="entry name" value="ANKYRIN REPEAT DOMAIN-CONTAINING PROTEIN 16"/>
    <property type="match status" value="1"/>
</dbReference>
<evidence type="ECO:0000313" key="4">
    <source>
        <dbReference type="EMBL" id="CAD9750488.1"/>
    </source>
</evidence>
<evidence type="ECO:0000256" key="3">
    <source>
        <dbReference type="SAM" id="MobiDB-lite"/>
    </source>
</evidence>
<dbReference type="EMBL" id="HBHP01005218">
    <property type="protein sequence ID" value="CAD9750488.1"/>
    <property type="molecule type" value="Transcribed_RNA"/>
</dbReference>
<reference evidence="4" key="1">
    <citation type="submission" date="2021-01" db="EMBL/GenBank/DDBJ databases">
        <authorList>
            <person name="Corre E."/>
            <person name="Pelletier E."/>
            <person name="Niang G."/>
            <person name="Scheremetjew M."/>
            <person name="Finn R."/>
            <person name="Kale V."/>
            <person name="Holt S."/>
            <person name="Cochrane G."/>
            <person name="Meng A."/>
            <person name="Brown T."/>
            <person name="Cohen L."/>
        </authorList>
    </citation>
    <scope>NUCLEOTIDE SEQUENCE</scope>
    <source>
        <strain evidence="4">CCMP622</strain>
    </source>
</reference>
<dbReference type="AlphaFoldDB" id="A0A7S2THN7"/>
<keyword evidence="1" id="KW-0677">Repeat</keyword>
<gene>
    <name evidence="4" type="ORF">LSP00402_LOCUS3233</name>
</gene>
<proteinExistence type="predicted"/>
<dbReference type="SMART" id="SM00248">
    <property type="entry name" value="ANK"/>
    <property type="match status" value="3"/>
</dbReference>
<evidence type="ECO:0000256" key="2">
    <source>
        <dbReference type="ARBA" id="ARBA00023043"/>
    </source>
</evidence>
<dbReference type="PANTHER" id="PTHR24173">
    <property type="entry name" value="ANKYRIN REPEAT CONTAINING"/>
    <property type="match status" value="1"/>
</dbReference>
<sequence>MAEKAVEDVSTMNFEDDLPLLVAENGERNEPDEDSEAKDGTELTMSPNDIYTEDSLVAIGNEERITISLTRAVVSCAIEGDLAMLQKLLHPSAVDRSDLKHGITPLVAAVRGGRTEIVRHLIRQVKADVNVKCTQGVTALMECMRSRQWFSVETARVLIDEGKADLDATDKKDGRTALMILTSMWRPMAKQGTCRVETQKAKLLADANADVLARSHAGLWALDVAREKNARPIERILCARIETMMLHCLRRDVEPLAMLHESILQAIILR</sequence>
<dbReference type="Gene3D" id="1.25.40.20">
    <property type="entry name" value="Ankyrin repeat-containing domain"/>
    <property type="match status" value="1"/>
</dbReference>
<protein>
    <submittedName>
        <fullName evidence="4">Uncharacterized protein</fullName>
    </submittedName>
</protein>
<dbReference type="Pfam" id="PF12796">
    <property type="entry name" value="Ank_2"/>
    <property type="match status" value="1"/>
</dbReference>
<dbReference type="InterPro" id="IPR002110">
    <property type="entry name" value="Ankyrin_rpt"/>
</dbReference>
<keyword evidence="2" id="KW-0040">ANK repeat</keyword>
<evidence type="ECO:0000256" key="1">
    <source>
        <dbReference type="ARBA" id="ARBA00022737"/>
    </source>
</evidence>
<accession>A0A7S2THN7</accession>
<name>A0A7S2THN7_9EUKA</name>
<organism evidence="4">
    <name type="scientific">Lotharella oceanica</name>
    <dbReference type="NCBI Taxonomy" id="641309"/>
    <lineage>
        <taxon>Eukaryota</taxon>
        <taxon>Sar</taxon>
        <taxon>Rhizaria</taxon>
        <taxon>Cercozoa</taxon>
        <taxon>Chlorarachniophyceae</taxon>
        <taxon>Lotharella</taxon>
    </lineage>
</organism>
<dbReference type="InterPro" id="IPR036770">
    <property type="entry name" value="Ankyrin_rpt-contain_sf"/>
</dbReference>